<dbReference type="CDD" id="cd04670">
    <property type="entry name" value="NUDIX_ASFGF2_Nudt6"/>
    <property type="match status" value="1"/>
</dbReference>
<sequence length="302" mass="34613">MSSLLPILGKLILSSGFRPNNITCQRLLRTTNIIMSQDKFQGKSDRFRGITVTSHEEVCPSDQFEGKLQVSLSDWKQNGVRGVWFYVGLEQSDWVPVLVKNGFIFHHARPDRVALVKWLPEDQDNQIPPYAHHMVGVGGMVINEKDDILVVQEKHSFGPHWKLPGGYVDPGENFAETAVREIKEETGVDTEFNSVIAFRHSHNYNYGCSDIYVITHLTPKVSEITKCDREIAACQWMPLTEYMEHPLVHETNRFFARKFLENRRMGVAITLHETMLKIKQFERKQNIYTLGVTGNEPSKANL</sequence>
<dbReference type="InterPro" id="IPR003293">
    <property type="entry name" value="Nudix_hydrolase6-like"/>
</dbReference>
<evidence type="ECO:0000313" key="5">
    <source>
        <dbReference type="EMBL" id="TRY60962.1"/>
    </source>
</evidence>
<protein>
    <recommendedName>
        <fullName evidence="4">Nudix hydrolase domain-containing protein</fullName>
    </recommendedName>
</protein>
<feature type="domain" description="Nudix hydrolase" evidence="4">
    <location>
        <begin position="132"/>
        <end position="261"/>
    </location>
</feature>
<dbReference type="FunFam" id="3.90.79.10:FF:000015">
    <property type="entry name" value="Nudix hydrolase 8"/>
    <property type="match status" value="1"/>
</dbReference>
<evidence type="ECO:0000256" key="3">
    <source>
        <dbReference type="RuleBase" id="RU003476"/>
    </source>
</evidence>
<dbReference type="OMA" id="HAHGGNF"/>
<dbReference type="GO" id="GO:0051287">
    <property type="term" value="F:NAD binding"/>
    <property type="evidence" value="ECO:0007669"/>
    <property type="project" value="TreeGrafter"/>
</dbReference>
<dbReference type="InterPro" id="IPR000086">
    <property type="entry name" value="NUDIX_hydrolase_dom"/>
</dbReference>
<keyword evidence="2 3" id="KW-0378">Hydrolase</keyword>
<dbReference type="Pfam" id="PF18290">
    <property type="entry name" value="Nudix_hydro"/>
    <property type="match status" value="1"/>
</dbReference>
<dbReference type="InterPro" id="IPR015797">
    <property type="entry name" value="NUDIX_hydrolase-like_dom_sf"/>
</dbReference>
<dbReference type="Pfam" id="PF00293">
    <property type="entry name" value="NUDIX"/>
    <property type="match status" value="1"/>
</dbReference>
<dbReference type="OrthoDB" id="447842at2759"/>
<evidence type="ECO:0000256" key="2">
    <source>
        <dbReference type="ARBA" id="ARBA00022801"/>
    </source>
</evidence>
<evidence type="ECO:0000313" key="6">
    <source>
        <dbReference type="Proteomes" id="UP000318571"/>
    </source>
</evidence>
<dbReference type="InterPro" id="IPR040618">
    <property type="entry name" value="Pre-Nudix"/>
</dbReference>
<dbReference type="PANTHER" id="PTHR13994">
    <property type="entry name" value="NUDIX HYDROLASE RELATED"/>
    <property type="match status" value="1"/>
</dbReference>
<dbReference type="InterPro" id="IPR020084">
    <property type="entry name" value="NUDIX_hydrolase_CS"/>
</dbReference>
<dbReference type="InterPro" id="IPR020476">
    <property type="entry name" value="Nudix_hydrolase"/>
</dbReference>
<dbReference type="AlphaFoldDB" id="A0A553N6A5"/>
<evidence type="ECO:0000256" key="1">
    <source>
        <dbReference type="ARBA" id="ARBA00005582"/>
    </source>
</evidence>
<dbReference type="PANTHER" id="PTHR13994:SF13">
    <property type="entry name" value="FI03680P"/>
    <property type="match status" value="1"/>
</dbReference>
<dbReference type="GO" id="GO:0035529">
    <property type="term" value="F:NADH pyrophosphatase activity"/>
    <property type="evidence" value="ECO:0007669"/>
    <property type="project" value="TreeGrafter"/>
</dbReference>
<dbReference type="SUPFAM" id="SSF55811">
    <property type="entry name" value="Nudix"/>
    <property type="match status" value="1"/>
</dbReference>
<accession>A0A553N6A5</accession>
<reference evidence="5 6" key="1">
    <citation type="journal article" date="2018" name="Nat. Ecol. Evol.">
        <title>Genomic signatures of mitonuclear coevolution across populations of Tigriopus californicus.</title>
        <authorList>
            <person name="Barreto F.S."/>
            <person name="Watson E.T."/>
            <person name="Lima T.G."/>
            <person name="Willett C.S."/>
            <person name="Edmands S."/>
            <person name="Li W."/>
            <person name="Burton R.S."/>
        </authorList>
    </citation>
    <scope>NUCLEOTIDE SEQUENCE [LARGE SCALE GENOMIC DNA]</scope>
    <source>
        <strain evidence="5 6">San Diego</strain>
    </source>
</reference>
<dbReference type="Gene3D" id="3.90.79.10">
    <property type="entry name" value="Nucleoside Triphosphate Pyrophosphohydrolase"/>
    <property type="match status" value="1"/>
</dbReference>
<evidence type="ECO:0000259" key="4">
    <source>
        <dbReference type="PROSITE" id="PS51462"/>
    </source>
</evidence>
<keyword evidence="6" id="KW-1185">Reference proteome</keyword>
<name>A0A553N6A5_TIGCA</name>
<comment type="similarity">
    <text evidence="1 3">Belongs to the Nudix hydrolase family.</text>
</comment>
<gene>
    <name evidence="5" type="ORF">TCAL_05734</name>
</gene>
<dbReference type="PROSITE" id="PS51462">
    <property type="entry name" value="NUDIX"/>
    <property type="match status" value="1"/>
</dbReference>
<dbReference type="STRING" id="6832.A0A553N6A5"/>
<organism evidence="5 6">
    <name type="scientific">Tigriopus californicus</name>
    <name type="common">Marine copepod</name>
    <dbReference type="NCBI Taxonomy" id="6832"/>
    <lineage>
        <taxon>Eukaryota</taxon>
        <taxon>Metazoa</taxon>
        <taxon>Ecdysozoa</taxon>
        <taxon>Arthropoda</taxon>
        <taxon>Crustacea</taxon>
        <taxon>Multicrustacea</taxon>
        <taxon>Hexanauplia</taxon>
        <taxon>Copepoda</taxon>
        <taxon>Harpacticoida</taxon>
        <taxon>Harpacticidae</taxon>
        <taxon>Tigriopus</taxon>
    </lineage>
</organism>
<comment type="caution">
    <text evidence="5">The sequence shown here is derived from an EMBL/GenBank/DDBJ whole genome shotgun (WGS) entry which is preliminary data.</text>
</comment>
<dbReference type="GO" id="GO:0047631">
    <property type="term" value="F:ADP-ribose diphosphatase activity"/>
    <property type="evidence" value="ECO:0007669"/>
    <property type="project" value="TreeGrafter"/>
</dbReference>
<dbReference type="PRINTS" id="PR01356">
    <property type="entry name" value="GFGPROTEIN"/>
</dbReference>
<dbReference type="Proteomes" id="UP000318571">
    <property type="component" value="Chromosome 8"/>
</dbReference>
<proteinExistence type="inferred from homology"/>
<dbReference type="Gene3D" id="3.40.630.30">
    <property type="match status" value="1"/>
</dbReference>
<dbReference type="PRINTS" id="PR00502">
    <property type="entry name" value="NUDIXFAMILY"/>
</dbReference>
<dbReference type="PROSITE" id="PS00893">
    <property type="entry name" value="NUDIX_BOX"/>
    <property type="match status" value="1"/>
</dbReference>
<dbReference type="EMBL" id="VCGU01000459">
    <property type="protein sequence ID" value="TRY60962.1"/>
    <property type="molecule type" value="Genomic_DNA"/>
</dbReference>